<proteinExistence type="predicted"/>
<feature type="domain" description="Beta-ketoacyl synthase-like N-terminal" evidence="1">
    <location>
        <begin position="41"/>
        <end position="180"/>
    </location>
</feature>
<dbReference type="RefSeq" id="WP_150031134.1">
    <property type="nucleotide sequence ID" value="NZ_VWSH01000001.1"/>
</dbReference>
<evidence type="ECO:0000259" key="1">
    <source>
        <dbReference type="Pfam" id="PF13723"/>
    </source>
</evidence>
<comment type="caution">
    <text evidence="2">The sequence shown here is derived from an EMBL/GenBank/DDBJ whole genome shotgun (WGS) entry which is preliminary data.</text>
</comment>
<name>A0A5M6CNB8_9BACT</name>
<dbReference type="AlphaFoldDB" id="A0A5M6CNB8"/>
<evidence type="ECO:0000313" key="2">
    <source>
        <dbReference type="EMBL" id="KAA5536557.1"/>
    </source>
</evidence>
<keyword evidence="3" id="KW-1185">Reference proteome</keyword>
<dbReference type="EMBL" id="VWSH01000001">
    <property type="protein sequence ID" value="KAA5536557.1"/>
    <property type="molecule type" value="Genomic_DNA"/>
</dbReference>
<evidence type="ECO:0000313" key="3">
    <source>
        <dbReference type="Proteomes" id="UP000323632"/>
    </source>
</evidence>
<accession>A0A5M6CNB8</accession>
<dbReference type="GO" id="GO:0016746">
    <property type="term" value="F:acyltransferase activity"/>
    <property type="evidence" value="ECO:0007669"/>
    <property type="project" value="InterPro"/>
</dbReference>
<dbReference type="SUPFAM" id="SSF53901">
    <property type="entry name" value="Thiolase-like"/>
    <property type="match status" value="1"/>
</dbReference>
<dbReference type="InterPro" id="IPR016039">
    <property type="entry name" value="Thiolase-like"/>
</dbReference>
<reference evidence="2 3" key="1">
    <citation type="submission" date="2019-09" db="EMBL/GenBank/DDBJ databases">
        <title>Genome sequence and assembly of Taibaiella sp.</title>
        <authorList>
            <person name="Chhetri G."/>
        </authorList>
    </citation>
    <scope>NUCLEOTIDE SEQUENCE [LARGE SCALE GENOMIC DNA]</scope>
    <source>
        <strain evidence="2 3">KVB11</strain>
    </source>
</reference>
<dbReference type="Pfam" id="PF13723">
    <property type="entry name" value="Ketoacyl-synt_2"/>
    <property type="match status" value="1"/>
</dbReference>
<gene>
    <name evidence="2" type="ORF">F0919_02495</name>
</gene>
<dbReference type="Proteomes" id="UP000323632">
    <property type="component" value="Unassembled WGS sequence"/>
</dbReference>
<dbReference type="InterPro" id="IPR014030">
    <property type="entry name" value="Ketoacyl_synth_N"/>
</dbReference>
<dbReference type="Gene3D" id="3.40.47.10">
    <property type="match status" value="1"/>
</dbReference>
<organism evidence="2 3">
    <name type="scientific">Taibaiella lutea</name>
    <dbReference type="NCBI Taxonomy" id="2608001"/>
    <lineage>
        <taxon>Bacteria</taxon>
        <taxon>Pseudomonadati</taxon>
        <taxon>Bacteroidota</taxon>
        <taxon>Chitinophagia</taxon>
        <taxon>Chitinophagales</taxon>
        <taxon>Chitinophagaceae</taxon>
        <taxon>Taibaiella</taxon>
    </lineage>
</organism>
<protein>
    <submittedName>
        <fullName evidence="2">Beta-ketoacyl synthase chain length factor</fullName>
    </submittedName>
</protein>
<sequence length="310" mass="34088">MYINSFCSITSAGIINQYSATKELQPLKAAKVLIVEPDYKDLIAPMQLRRMSKPIRTGVAAAKLCMQSHHNFMPASIHVGTAYGMLDDSEIFLKKMLEQEEQMLNPTAFIQSTHNTVSGQIALSIGCTAHNMTFVHNAHSFENALLDAALFLNDMDDDGNILIGAVEECTDTSYEIMKRFDVYSSTTAAGEGATFFALSKNKKTESIAKISAFEIFKAKDATMLEITLNNLTEKHEAAAGDLFIGGTDASLSQSIFNSAETYQQYSGKYATMSAFGLAYACLKLKESDKEKCWLLNQSGNYYSLISLSKI</sequence>